<organism evidence="1 2">
    <name type="scientific">Paraburkholderia fynbosensis</name>
    <dbReference type="NCBI Taxonomy" id="1200993"/>
    <lineage>
        <taxon>Bacteria</taxon>
        <taxon>Pseudomonadati</taxon>
        <taxon>Pseudomonadota</taxon>
        <taxon>Betaproteobacteria</taxon>
        <taxon>Burkholderiales</taxon>
        <taxon>Burkholderiaceae</taxon>
        <taxon>Paraburkholderia</taxon>
    </lineage>
</organism>
<name>A0A6J5FTV4_9BURK</name>
<sequence>MGRLARQQARANVECGLLTTNFHVPPHTARKGLMNFGSPLLVVSPHLDDAVLSCGLLLAAHPAATVCTIFTSAPEGDMMTDWDRASGFTGAFEATRARRTEDVRALSVLRASPIHLPFCDAQYLSSPSHEALVAALRATFLEVKPATALFPLGLFHSDHTMASDACLAALRSFKDLAAYAYEDVPYRNIPGILQERLATMLEQGIKVSPIDMADTGAHARHLQLKQAALGRYGSQLRAFGPEGRAALDSPERYWVLRAADESGSSRD</sequence>
<dbReference type="Proteomes" id="UP000494252">
    <property type="component" value="Unassembled WGS sequence"/>
</dbReference>
<accession>A0A6J5FTV4</accession>
<dbReference type="InterPro" id="IPR024078">
    <property type="entry name" value="LmbE-like_dom_sf"/>
</dbReference>
<gene>
    <name evidence="1" type="ORF">LMG27177_02103</name>
</gene>
<dbReference type="Gene3D" id="3.40.50.10320">
    <property type="entry name" value="LmbE-like"/>
    <property type="match status" value="1"/>
</dbReference>
<evidence type="ECO:0008006" key="3">
    <source>
        <dbReference type="Google" id="ProtNLM"/>
    </source>
</evidence>
<dbReference type="AlphaFoldDB" id="A0A6J5FTV4"/>
<evidence type="ECO:0000313" key="2">
    <source>
        <dbReference type="Proteomes" id="UP000494252"/>
    </source>
</evidence>
<reference evidence="1 2" key="1">
    <citation type="submission" date="2020-04" db="EMBL/GenBank/DDBJ databases">
        <authorList>
            <person name="De Canck E."/>
        </authorList>
    </citation>
    <scope>NUCLEOTIDE SEQUENCE [LARGE SCALE GENOMIC DNA]</scope>
    <source>
        <strain evidence="1 2">LMG 27177</strain>
    </source>
</reference>
<dbReference type="EMBL" id="CADIKI010000005">
    <property type="protein sequence ID" value="CAB3786915.1"/>
    <property type="molecule type" value="Genomic_DNA"/>
</dbReference>
<dbReference type="InterPro" id="IPR003737">
    <property type="entry name" value="GlcNAc_PI_deacetylase-related"/>
</dbReference>
<evidence type="ECO:0000313" key="1">
    <source>
        <dbReference type="EMBL" id="CAB3786915.1"/>
    </source>
</evidence>
<dbReference type="Pfam" id="PF02585">
    <property type="entry name" value="PIG-L"/>
    <property type="match status" value="1"/>
</dbReference>
<proteinExistence type="predicted"/>
<dbReference type="SUPFAM" id="SSF102588">
    <property type="entry name" value="LmbE-like"/>
    <property type="match status" value="1"/>
</dbReference>
<keyword evidence="2" id="KW-1185">Reference proteome</keyword>
<protein>
    <recommendedName>
        <fullName evidence="3">PIG-L family deacetylase</fullName>
    </recommendedName>
</protein>